<evidence type="ECO:0000259" key="7">
    <source>
        <dbReference type="Pfam" id="PF02826"/>
    </source>
</evidence>
<dbReference type="InterPro" id="IPR006139">
    <property type="entry name" value="D-isomer_2_OHA_DH_cat_dom"/>
</dbReference>
<dbReference type="RefSeq" id="WP_344008768.1">
    <property type="nucleotide sequence ID" value="NZ_BAAAMY010000010.1"/>
</dbReference>
<reference evidence="8 9" key="1">
    <citation type="journal article" date="2019" name="Int. J. Syst. Evol. Microbiol.">
        <title>The Global Catalogue of Microorganisms (GCM) 10K type strain sequencing project: providing services to taxonomists for standard genome sequencing and annotation.</title>
        <authorList>
            <consortium name="The Broad Institute Genomics Platform"/>
            <consortium name="The Broad Institute Genome Sequencing Center for Infectious Disease"/>
            <person name="Wu L."/>
            <person name="Ma J."/>
        </authorList>
    </citation>
    <scope>NUCLEOTIDE SEQUENCE [LARGE SCALE GENOMIC DNA]</scope>
    <source>
        <strain evidence="8 9">JCM 14046</strain>
    </source>
</reference>
<comment type="caution">
    <text evidence="8">The sequence shown here is derived from an EMBL/GenBank/DDBJ whole genome shotgun (WGS) entry which is preliminary data.</text>
</comment>
<keyword evidence="2" id="KW-0028">Amino-acid biosynthesis</keyword>
<name>A0ABN2PTH2_9ACTN</name>
<dbReference type="PANTHER" id="PTHR42789:SF1">
    <property type="entry name" value="D-ISOMER SPECIFIC 2-HYDROXYACID DEHYDROGENASE FAMILY PROTEIN (AFU_ORTHOLOGUE AFUA_6G10090)"/>
    <property type="match status" value="1"/>
</dbReference>
<keyword evidence="4" id="KW-0520">NAD</keyword>
<protein>
    <submittedName>
        <fullName evidence="8">Phosphoglycerate dehydrogenase</fullName>
    </submittedName>
</protein>
<dbReference type="CDD" id="cd12172">
    <property type="entry name" value="PGDH_like_2"/>
    <property type="match status" value="1"/>
</dbReference>
<dbReference type="Pfam" id="PF00389">
    <property type="entry name" value="2-Hacid_dh"/>
    <property type="match status" value="1"/>
</dbReference>
<dbReference type="InterPro" id="IPR029752">
    <property type="entry name" value="D-isomer_DH_CS1"/>
</dbReference>
<keyword evidence="3 5" id="KW-0560">Oxidoreductase</keyword>
<dbReference type="InterPro" id="IPR029753">
    <property type="entry name" value="D-isomer_DH_CS"/>
</dbReference>
<evidence type="ECO:0000259" key="6">
    <source>
        <dbReference type="Pfam" id="PF00389"/>
    </source>
</evidence>
<dbReference type="EMBL" id="BAAAMY010000010">
    <property type="protein sequence ID" value="GAA1928760.1"/>
    <property type="molecule type" value="Genomic_DNA"/>
</dbReference>
<dbReference type="InterPro" id="IPR036291">
    <property type="entry name" value="NAD(P)-bd_dom_sf"/>
</dbReference>
<dbReference type="SUPFAM" id="SSF52283">
    <property type="entry name" value="Formate/glycerate dehydrogenase catalytic domain-like"/>
    <property type="match status" value="1"/>
</dbReference>
<dbReference type="Pfam" id="PF02826">
    <property type="entry name" value="2-Hacid_dh_C"/>
    <property type="match status" value="1"/>
</dbReference>
<dbReference type="PANTHER" id="PTHR42789">
    <property type="entry name" value="D-ISOMER SPECIFIC 2-HYDROXYACID DEHYDROGENASE FAMILY PROTEIN (AFU_ORTHOLOGUE AFUA_6G10090)"/>
    <property type="match status" value="1"/>
</dbReference>
<dbReference type="InterPro" id="IPR006140">
    <property type="entry name" value="D-isomer_DH_NAD-bd"/>
</dbReference>
<comment type="similarity">
    <text evidence="1 5">Belongs to the D-isomer specific 2-hydroxyacid dehydrogenase family.</text>
</comment>
<evidence type="ECO:0000256" key="2">
    <source>
        <dbReference type="ARBA" id="ARBA00022605"/>
    </source>
</evidence>
<dbReference type="SUPFAM" id="SSF51735">
    <property type="entry name" value="NAD(P)-binding Rossmann-fold domains"/>
    <property type="match status" value="1"/>
</dbReference>
<dbReference type="Proteomes" id="UP001501612">
    <property type="component" value="Unassembled WGS sequence"/>
</dbReference>
<evidence type="ECO:0000313" key="8">
    <source>
        <dbReference type="EMBL" id="GAA1928760.1"/>
    </source>
</evidence>
<evidence type="ECO:0000256" key="3">
    <source>
        <dbReference type="ARBA" id="ARBA00023002"/>
    </source>
</evidence>
<evidence type="ECO:0000256" key="1">
    <source>
        <dbReference type="ARBA" id="ARBA00005854"/>
    </source>
</evidence>
<accession>A0ABN2PTH2</accession>
<evidence type="ECO:0000256" key="5">
    <source>
        <dbReference type="RuleBase" id="RU003719"/>
    </source>
</evidence>
<proteinExistence type="inferred from homology"/>
<feature type="domain" description="D-isomer specific 2-hydroxyacid dehydrogenase NAD-binding" evidence="7">
    <location>
        <begin position="113"/>
        <end position="285"/>
    </location>
</feature>
<evidence type="ECO:0000313" key="9">
    <source>
        <dbReference type="Proteomes" id="UP001501612"/>
    </source>
</evidence>
<dbReference type="Gene3D" id="3.40.50.720">
    <property type="entry name" value="NAD(P)-binding Rossmann-like Domain"/>
    <property type="match status" value="2"/>
</dbReference>
<feature type="domain" description="D-isomer specific 2-hydroxyacid dehydrogenase catalytic" evidence="6">
    <location>
        <begin position="18"/>
        <end position="310"/>
    </location>
</feature>
<evidence type="ECO:0000256" key="4">
    <source>
        <dbReference type="ARBA" id="ARBA00023027"/>
    </source>
</evidence>
<dbReference type="PROSITE" id="PS00670">
    <property type="entry name" value="D_2_HYDROXYACID_DH_2"/>
    <property type="match status" value="1"/>
</dbReference>
<keyword evidence="9" id="KW-1185">Reference proteome</keyword>
<dbReference type="InterPro" id="IPR050857">
    <property type="entry name" value="D-2-hydroxyacid_DH"/>
</dbReference>
<organism evidence="8 9">
    <name type="scientific">Nocardioides lentus</name>
    <dbReference type="NCBI Taxonomy" id="338077"/>
    <lineage>
        <taxon>Bacteria</taxon>
        <taxon>Bacillati</taxon>
        <taxon>Actinomycetota</taxon>
        <taxon>Actinomycetes</taxon>
        <taxon>Propionibacteriales</taxon>
        <taxon>Nocardioidaceae</taxon>
        <taxon>Nocardioides</taxon>
    </lineage>
</organism>
<dbReference type="PROSITE" id="PS00065">
    <property type="entry name" value="D_2_HYDROXYACID_DH_1"/>
    <property type="match status" value="1"/>
</dbReference>
<sequence>MSARWSVLSTSPSFGVRDREAVALLKDSGCDVEVAPGLRGDALVAALTTTDAWIFGFEPVGADLLRHATRLRVVAKNGAGTDNVDHVWLAARGIAVVNAPDGNAHAVAEYAVGQLIHLSRGLGDNDRAVRAGRWAPVVGPGLDGRTLGVLGLGRVGRRLTALATALGMRVLAHDPAVDDDQVGAAGAEPVPLDDLFAAADAVSVHVPLTDATRGLVDARRLALLGPEGVLVDCSRGGVVDEPALVAALHRGDLAGAALDVFAEEPLPSGSPLLEAPRVLLSPHGAGYSESSVRAVGRQCAHRVIDALARPRTTPHPRSAS</sequence>
<gene>
    <name evidence="8" type="ORF">GCM10009737_33320</name>
</gene>